<sequence>MTNMNGDDKFLNLRDRFVVRGSWLRGSMTSHGGSDSETQAPRPTARLTGLGNPSGH</sequence>
<keyword evidence="3" id="KW-1185">Reference proteome</keyword>
<evidence type="ECO:0000313" key="2">
    <source>
        <dbReference type="EMBL" id="KAL2841046.1"/>
    </source>
</evidence>
<feature type="region of interest" description="Disordered" evidence="1">
    <location>
        <begin position="25"/>
        <end position="56"/>
    </location>
</feature>
<dbReference type="EMBL" id="JBFXLU010000114">
    <property type="protein sequence ID" value="KAL2841046.1"/>
    <property type="molecule type" value="Genomic_DNA"/>
</dbReference>
<name>A0ABR4JMI1_9EURO</name>
<organism evidence="2 3">
    <name type="scientific">Aspergillus pseudoustus</name>
    <dbReference type="NCBI Taxonomy" id="1810923"/>
    <lineage>
        <taxon>Eukaryota</taxon>
        <taxon>Fungi</taxon>
        <taxon>Dikarya</taxon>
        <taxon>Ascomycota</taxon>
        <taxon>Pezizomycotina</taxon>
        <taxon>Eurotiomycetes</taxon>
        <taxon>Eurotiomycetidae</taxon>
        <taxon>Eurotiales</taxon>
        <taxon>Aspergillaceae</taxon>
        <taxon>Aspergillus</taxon>
        <taxon>Aspergillus subgen. Nidulantes</taxon>
    </lineage>
</organism>
<reference evidence="2 3" key="1">
    <citation type="submission" date="2024-07" db="EMBL/GenBank/DDBJ databases">
        <title>Section-level genome sequencing and comparative genomics of Aspergillus sections Usti and Cavernicolus.</title>
        <authorList>
            <consortium name="Lawrence Berkeley National Laboratory"/>
            <person name="Nybo J.L."/>
            <person name="Vesth T.C."/>
            <person name="Theobald S."/>
            <person name="Frisvad J.C."/>
            <person name="Larsen T.O."/>
            <person name="Kjaerboelling I."/>
            <person name="Rothschild-Mancinelli K."/>
            <person name="Lyhne E.K."/>
            <person name="Kogle M.E."/>
            <person name="Barry K."/>
            <person name="Clum A."/>
            <person name="Na H."/>
            <person name="Ledsgaard L."/>
            <person name="Lin J."/>
            <person name="Lipzen A."/>
            <person name="Kuo A."/>
            <person name="Riley R."/>
            <person name="Mondo S."/>
            <person name="Labutti K."/>
            <person name="Haridas S."/>
            <person name="Pangalinan J."/>
            <person name="Salamov A.A."/>
            <person name="Simmons B.A."/>
            <person name="Magnuson J.K."/>
            <person name="Chen J."/>
            <person name="Drula E."/>
            <person name="Henrissat B."/>
            <person name="Wiebenga A."/>
            <person name="Lubbers R.J."/>
            <person name="Gomes A.C."/>
            <person name="Makela M.R."/>
            <person name="Stajich J."/>
            <person name="Grigoriev I.V."/>
            <person name="Mortensen U.H."/>
            <person name="De Vries R.P."/>
            <person name="Baker S.E."/>
            <person name="Andersen M.R."/>
        </authorList>
    </citation>
    <scope>NUCLEOTIDE SEQUENCE [LARGE SCALE GENOMIC DNA]</scope>
    <source>
        <strain evidence="2 3">CBS 123904</strain>
    </source>
</reference>
<gene>
    <name evidence="2" type="ORF">BJY01DRAFT_217953</name>
</gene>
<feature type="compositionally biased region" description="Polar residues" evidence="1">
    <location>
        <begin position="27"/>
        <end position="41"/>
    </location>
</feature>
<comment type="caution">
    <text evidence="2">The sequence shown here is derived from an EMBL/GenBank/DDBJ whole genome shotgun (WGS) entry which is preliminary data.</text>
</comment>
<evidence type="ECO:0000313" key="3">
    <source>
        <dbReference type="Proteomes" id="UP001610446"/>
    </source>
</evidence>
<dbReference type="Proteomes" id="UP001610446">
    <property type="component" value="Unassembled WGS sequence"/>
</dbReference>
<accession>A0ABR4JMI1</accession>
<protein>
    <submittedName>
        <fullName evidence="2">Uncharacterized protein</fullName>
    </submittedName>
</protein>
<proteinExistence type="predicted"/>
<evidence type="ECO:0000256" key="1">
    <source>
        <dbReference type="SAM" id="MobiDB-lite"/>
    </source>
</evidence>